<evidence type="ECO:0000256" key="3">
    <source>
        <dbReference type="RuleBase" id="RU003939"/>
    </source>
</evidence>
<keyword evidence="2 4" id="KW-0238">DNA-binding</keyword>
<dbReference type="SMART" id="SM00411">
    <property type="entry name" value="BHL"/>
    <property type="match status" value="1"/>
</dbReference>
<comment type="similarity">
    <text evidence="1 3">Belongs to the bacterial histone-like protein family.</text>
</comment>
<sequence>MIRSDLANKLAQKLDISKQEADRILLTFVDGIMTNLEKEGRVVIQGFGSFRVREYPARIGKKPVTGEPIEIPARKKPVFHASKELNALINRESKEVPIARVFVESAPLYVARP</sequence>
<dbReference type="SUPFAM" id="SSF47729">
    <property type="entry name" value="IHF-like DNA-binding proteins"/>
    <property type="match status" value="1"/>
</dbReference>
<dbReference type="GO" id="GO:0003677">
    <property type="term" value="F:DNA binding"/>
    <property type="evidence" value="ECO:0007669"/>
    <property type="project" value="UniProtKB-KW"/>
</dbReference>
<evidence type="ECO:0000313" key="5">
    <source>
        <dbReference type="Proteomes" id="UP001157733"/>
    </source>
</evidence>
<gene>
    <name evidence="4" type="ORF">NSPWAT_0929</name>
</gene>
<keyword evidence="5" id="KW-1185">Reference proteome</keyword>
<proteinExistence type="inferred from homology"/>
<dbReference type="EMBL" id="OX336137">
    <property type="protein sequence ID" value="CAI2717788.1"/>
    <property type="molecule type" value="Genomic_DNA"/>
</dbReference>
<dbReference type="Gene3D" id="4.10.520.10">
    <property type="entry name" value="IHF-like DNA-binding proteins"/>
    <property type="match status" value="1"/>
</dbReference>
<evidence type="ECO:0000313" key="4">
    <source>
        <dbReference type="EMBL" id="CAI2717788.1"/>
    </source>
</evidence>
<dbReference type="InterPro" id="IPR000119">
    <property type="entry name" value="Hist_DNA-bd"/>
</dbReference>
<dbReference type="CDD" id="cd13831">
    <property type="entry name" value="HU"/>
    <property type="match status" value="1"/>
</dbReference>
<dbReference type="RefSeq" id="WP_282010707.1">
    <property type="nucleotide sequence ID" value="NZ_OX336137.1"/>
</dbReference>
<dbReference type="PANTHER" id="PTHR33175">
    <property type="entry name" value="DNA-BINDING PROTEIN HU"/>
    <property type="match status" value="1"/>
</dbReference>
<dbReference type="InterPro" id="IPR010992">
    <property type="entry name" value="IHF-like_DNA-bd_dom_sf"/>
</dbReference>
<reference evidence="4 5" key="1">
    <citation type="submission" date="2022-09" db="EMBL/GenBank/DDBJ databases">
        <authorList>
            <person name="Kop L."/>
        </authorList>
    </citation>
    <scope>NUCLEOTIDE SEQUENCE [LARGE SCALE GENOMIC DNA]</scope>
    <source>
        <strain evidence="4 5">347</strain>
    </source>
</reference>
<dbReference type="Pfam" id="PF00216">
    <property type="entry name" value="Bac_DNA_binding"/>
    <property type="match status" value="1"/>
</dbReference>
<evidence type="ECO:0000256" key="2">
    <source>
        <dbReference type="ARBA" id="ARBA00023125"/>
    </source>
</evidence>
<name>A0ABM9HCA1_9BACT</name>
<evidence type="ECO:0000256" key="1">
    <source>
        <dbReference type="ARBA" id="ARBA00010529"/>
    </source>
</evidence>
<dbReference type="PRINTS" id="PR01727">
    <property type="entry name" value="DNABINDINGHU"/>
</dbReference>
<accession>A0ABM9HCA1</accession>
<organism evidence="4 5">
    <name type="scientific">Nitrospina watsonii</name>
    <dbReference type="NCBI Taxonomy" id="1323948"/>
    <lineage>
        <taxon>Bacteria</taxon>
        <taxon>Pseudomonadati</taxon>
        <taxon>Nitrospinota/Tectimicrobiota group</taxon>
        <taxon>Nitrospinota</taxon>
        <taxon>Nitrospinia</taxon>
        <taxon>Nitrospinales</taxon>
        <taxon>Nitrospinaceae</taxon>
        <taxon>Nitrospina</taxon>
    </lineage>
</organism>
<dbReference type="Proteomes" id="UP001157733">
    <property type="component" value="Chromosome"/>
</dbReference>
<dbReference type="PANTHER" id="PTHR33175:SF2">
    <property type="entry name" value="INTEGRATION HOST FACTOR SUBUNIT ALPHA"/>
    <property type="match status" value="1"/>
</dbReference>
<protein>
    <submittedName>
        <fullName evidence="4">DNA-binding protein HU-1 (Modular protein)</fullName>
    </submittedName>
</protein>